<feature type="non-terminal residue" evidence="13">
    <location>
        <position position="218"/>
    </location>
</feature>
<dbReference type="ExpressionAtlas" id="A0A2K3LAF4">
    <property type="expression patterns" value="baseline"/>
</dbReference>
<evidence type="ECO:0000256" key="9">
    <source>
        <dbReference type="ARBA" id="ARBA00023160"/>
    </source>
</evidence>
<evidence type="ECO:0000256" key="4">
    <source>
        <dbReference type="ARBA" id="ARBA00022767"/>
    </source>
</evidence>
<evidence type="ECO:0000256" key="6">
    <source>
        <dbReference type="ARBA" id="ARBA00022964"/>
    </source>
</evidence>
<evidence type="ECO:0000256" key="7">
    <source>
        <dbReference type="ARBA" id="ARBA00023002"/>
    </source>
</evidence>
<dbReference type="STRING" id="57577.A0A2K3LAF4"/>
<dbReference type="SUPFAM" id="SSF49723">
    <property type="entry name" value="Lipase/lipooxygenase domain (PLAT/LH2 domain)"/>
    <property type="match status" value="1"/>
</dbReference>
<keyword evidence="7" id="KW-0560">Oxidoreductase</keyword>
<gene>
    <name evidence="13" type="ORF">L195_g031457</name>
</gene>
<evidence type="ECO:0000256" key="2">
    <source>
        <dbReference type="ARBA" id="ARBA00022516"/>
    </source>
</evidence>
<dbReference type="CDD" id="cd01751">
    <property type="entry name" value="PLAT_LH2"/>
    <property type="match status" value="1"/>
</dbReference>
<evidence type="ECO:0000259" key="11">
    <source>
        <dbReference type="PROSITE" id="PS50095"/>
    </source>
</evidence>
<dbReference type="InterPro" id="IPR001024">
    <property type="entry name" value="PLAT/LH2_dom"/>
</dbReference>
<keyword evidence="8" id="KW-0443">Lipid metabolism</keyword>
<comment type="caution">
    <text evidence="10">Lacks conserved residue(s) required for the propagation of feature annotation.</text>
</comment>
<sequence length="218" mass="24543">MATTKSHHNVKALVSVKKSDDGLLKNLVTGIVGNNHLVLELVSSELDPKTNSEIETIKGKAHETEKNENEVQYEATFELPTNFGNVGAVLVENEHSKEIFLKNIVLDGFPDGPVHLSCKSWIQPKHDTPTKRVFFTNKMYLPSQTPSGLRKLRENELIELRGNGEGERKSSDRIYDYDVYNDLGDPDTNIALKRPVLGGSKQYPYPRRCRTGRKHSNT</sequence>
<dbReference type="Proteomes" id="UP000236291">
    <property type="component" value="Unassembled WGS sequence"/>
</dbReference>
<reference evidence="13 14" key="1">
    <citation type="journal article" date="2014" name="Am. J. Bot.">
        <title>Genome assembly and annotation for red clover (Trifolium pratense; Fabaceae).</title>
        <authorList>
            <person name="Istvanek J."/>
            <person name="Jaros M."/>
            <person name="Krenek A."/>
            <person name="Repkova J."/>
        </authorList>
    </citation>
    <scope>NUCLEOTIDE SEQUENCE [LARGE SCALE GENOMIC DNA]</scope>
    <source>
        <strain evidence="14">cv. Tatra</strain>
        <tissue evidence="13">Young leaves</tissue>
    </source>
</reference>
<feature type="domain" description="Lipoxygenase" evidence="12">
    <location>
        <begin position="139"/>
        <end position="218"/>
    </location>
</feature>
<evidence type="ECO:0000256" key="5">
    <source>
        <dbReference type="ARBA" id="ARBA00022832"/>
    </source>
</evidence>
<evidence type="ECO:0000313" key="14">
    <source>
        <dbReference type="Proteomes" id="UP000236291"/>
    </source>
</evidence>
<evidence type="ECO:0000256" key="1">
    <source>
        <dbReference type="ARBA" id="ARBA00009419"/>
    </source>
</evidence>
<evidence type="ECO:0000259" key="12">
    <source>
        <dbReference type="PROSITE" id="PS51393"/>
    </source>
</evidence>
<dbReference type="InterPro" id="IPR001246">
    <property type="entry name" value="LipOase_plant"/>
</dbReference>
<name>A0A2K3LAF4_TRIPR</name>
<keyword evidence="3" id="KW-0479">Metal-binding</keyword>
<evidence type="ECO:0000256" key="10">
    <source>
        <dbReference type="PROSITE-ProRule" id="PRU00152"/>
    </source>
</evidence>
<dbReference type="PANTHER" id="PTHR11771">
    <property type="entry name" value="LIPOXYGENASE"/>
    <property type="match status" value="1"/>
</dbReference>
<evidence type="ECO:0000256" key="8">
    <source>
        <dbReference type="ARBA" id="ARBA00023098"/>
    </source>
</evidence>
<dbReference type="Pfam" id="PF01477">
    <property type="entry name" value="PLAT"/>
    <property type="match status" value="1"/>
</dbReference>
<dbReference type="InterPro" id="IPR013819">
    <property type="entry name" value="LipOase_C"/>
</dbReference>
<dbReference type="GO" id="GO:0046872">
    <property type="term" value="F:metal ion binding"/>
    <property type="evidence" value="ECO:0007669"/>
    <property type="project" value="UniProtKB-KW"/>
</dbReference>
<protein>
    <submittedName>
        <fullName evidence="13">Linoleate 13s-lipoxygenase 2-1 chloroplastic-like</fullName>
    </submittedName>
</protein>
<dbReference type="AlphaFoldDB" id="A0A2K3LAF4"/>
<dbReference type="Gene3D" id="4.10.375.10">
    <property type="entry name" value="Lipoxygenase-1, Domain 2"/>
    <property type="match status" value="1"/>
</dbReference>
<comment type="similarity">
    <text evidence="1">Belongs to the lipoxygenase family.</text>
</comment>
<evidence type="ECO:0000256" key="3">
    <source>
        <dbReference type="ARBA" id="ARBA00022723"/>
    </source>
</evidence>
<comment type="caution">
    <text evidence="13">The sequence shown here is derived from an EMBL/GenBank/DDBJ whole genome shotgun (WGS) entry which is preliminary data.</text>
</comment>
<dbReference type="GO" id="GO:0031408">
    <property type="term" value="P:oxylipin biosynthetic process"/>
    <property type="evidence" value="ECO:0007669"/>
    <property type="project" value="UniProtKB-KW"/>
</dbReference>
<evidence type="ECO:0000313" key="13">
    <source>
        <dbReference type="EMBL" id="PNX75520.1"/>
    </source>
</evidence>
<dbReference type="GO" id="GO:0016702">
    <property type="term" value="F:oxidoreductase activity, acting on single donors with incorporation of molecular oxygen, incorporation of two atoms of oxygen"/>
    <property type="evidence" value="ECO:0007669"/>
    <property type="project" value="InterPro"/>
</dbReference>
<organism evidence="13 14">
    <name type="scientific">Trifolium pratense</name>
    <name type="common">Red clover</name>
    <dbReference type="NCBI Taxonomy" id="57577"/>
    <lineage>
        <taxon>Eukaryota</taxon>
        <taxon>Viridiplantae</taxon>
        <taxon>Streptophyta</taxon>
        <taxon>Embryophyta</taxon>
        <taxon>Tracheophyta</taxon>
        <taxon>Spermatophyta</taxon>
        <taxon>Magnoliopsida</taxon>
        <taxon>eudicotyledons</taxon>
        <taxon>Gunneridae</taxon>
        <taxon>Pentapetalae</taxon>
        <taxon>rosids</taxon>
        <taxon>fabids</taxon>
        <taxon>Fabales</taxon>
        <taxon>Fabaceae</taxon>
        <taxon>Papilionoideae</taxon>
        <taxon>50 kb inversion clade</taxon>
        <taxon>NPAAA clade</taxon>
        <taxon>Hologalegina</taxon>
        <taxon>IRL clade</taxon>
        <taxon>Trifolieae</taxon>
        <taxon>Trifolium</taxon>
    </lineage>
</organism>
<dbReference type="InterPro" id="IPR036392">
    <property type="entry name" value="PLAT/LH2_dom_sf"/>
</dbReference>
<accession>A0A2K3LAF4</accession>
<dbReference type="EMBL" id="ASHM01029168">
    <property type="protein sequence ID" value="PNX75520.1"/>
    <property type="molecule type" value="Genomic_DNA"/>
</dbReference>
<dbReference type="SMART" id="SM00308">
    <property type="entry name" value="LH2"/>
    <property type="match status" value="1"/>
</dbReference>
<keyword evidence="6" id="KW-0223">Dioxygenase</keyword>
<keyword evidence="5" id="KW-0276">Fatty acid metabolism</keyword>
<dbReference type="InterPro" id="IPR042057">
    <property type="entry name" value="Lipoxy_PLAT/LH2"/>
</dbReference>
<dbReference type="InterPro" id="IPR000907">
    <property type="entry name" value="LipOase"/>
</dbReference>
<proteinExistence type="inferred from homology"/>
<reference evidence="13 14" key="2">
    <citation type="journal article" date="2017" name="Front. Plant Sci.">
        <title>Gene Classification and Mining of Molecular Markers Useful in Red Clover (Trifolium pratense) Breeding.</title>
        <authorList>
            <person name="Istvanek J."/>
            <person name="Dluhosova J."/>
            <person name="Dluhos P."/>
            <person name="Patkova L."/>
            <person name="Nedelnik J."/>
            <person name="Repkova J."/>
        </authorList>
    </citation>
    <scope>NUCLEOTIDE SEQUENCE [LARGE SCALE GENOMIC DNA]</scope>
    <source>
        <strain evidence="14">cv. Tatra</strain>
        <tissue evidence="13">Young leaves</tissue>
    </source>
</reference>
<dbReference type="GO" id="GO:0034440">
    <property type="term" value="P:lipid oxidation"/>
    <property type="evidence" value="ECO:0007669"/>
    <property type="project" value="InterPro"/>
</dbReference>
<dbReference type="Pfam" id="PF00305">
    <property type="entry name" value="Lipoxygenase"/>
    <property type="match status" value="1"/>
</dbReference>
<keyword evidence="2" id="KW-0444">Lipid biosynthesis</keyword>
<dbReference type="SUPFAM" id="SSF48484">
    <property type="entry name" value="Lipoxigenase"/>
    <property type="match status" value="1"/>
</dbReference>
<dbReference type="GO" id="GO:0006633">
    <property type="term" value="P:fatty acid biosynthetic process"/>
    <property type="evidence" value="ECO:0007669"/>
    <property type="project" value="UniProtKB-KW"/>
</dbReference>
<dbReference type="PROSITE" id="PS51393">
    <property type="entry name" value="LIPOXYGENASE_3"/>
    <property type="match status" value="1"/>
</dbReference>
<keyword evidence="4" id="KW-0925">Oxylipin biosynthesis</keyword>
<dbReference type="PRINTS" id="PR00468">
    <property type="entry name" value="PLTLPOXGNASE"/>
</dbReference>
<dbReference type="InterPro" id="IPR036226">
    <property type="entry name" value="LipOase_C_sf"/>
</dbReference>
<dbReference type="PROSITE" id="PS50095">
    <property type="entry name" value="PLAT"/>
    <property type="match status" value="1"/>
</dbReference>
<keyword evidence="9" id="KW-0275">Fatty acid biosynthesis</keyword>
<dbReference type="Gene3D" id="2.60.60.20">
    <property type="entry name" value="PLAT/LH2 domain"/>
    <property type="match status" value="1"/>
</dbReference>
<feature type="domain" description="PLAT" evidence="11">
    <location>
        <begin position="10"/>
        <end position="136"/>
    </location>
</feature>